<feature type="compositionally biased region" description="Polar residues" evidence="1">
    <location>
        <begin position="114"/>
        <end position="133"/>
    </location>
</feature>
<feature type="compositionally biased region" description="Low complexity" evidence="1">
    <location>
        <begin position="24"/>
        <end position="54"/>
    </location>
</feature>
<dbReference type="GO" id="GO:0005506">
    <property type="term" value="F:iron ion binding"/>
    <property type="evidence" value="ECO:0007669"/>
    <property type="project" value="InterPro"/>
</dbReference>
<evidence type="ECO:0000313" key="3">
    <source>
        <dbReference type="Proteomes" id="UP001058974"/>
    </source>
</evidence>
<keyword evidence="3" id="KW-1185">Reference proteome</keyword>
<dbReference type="InterPro" id="IPR036396">
    <property type="entry name" value="Cyt_P450_sf"/>
</dbReference>
<dbReference type="GO" id="GO:0020037">
    <property type="term" value="F:heme binding"/>
    <property type="evidence" value="ECO:0007669"/>
    <property type="project" value="InterPro"/>
</dbReference>
<comment type="caution">
    <text evidence="2">The sequence shown here is derived from an EMBL/GenBank/DDBJ whole genome shotgun (WGS) entry which is preliminary data.</text>
</comment>
<feature type="compositionally biased region" description="Low complexity" evidence="1">
    <location>
        <begin position="134"/>
        <end position="150"/>
    </location>
</feature>
<evidence type="ECO:0000313" key="2">
    <source>
        <dbReference type="EMBL" id="KAI5444649.1"/>
    </source>
</evidence>
<sequence length="278" mass="30691">MPFHSTFSCSIKASGSNTDNTPITSSVSVSDTNTTEISTSISDTNTDTETTPSSGPQEPLPQLETPKNLPLRRIPGDYGLPFVGPIKDRLDYFYNEGRDKFFRTRINKYKSTKNETSSPELSCLPQNSRAVTESSLTSTPPNQNTNNSNAFSFSSSNLEAAISSPSFFHLTQKLFDTLEKDLENTAKAVFADANDQEAFNYLSKAFYGVNPSETSLKTEGPSIVTKWTLLQLGPILTLGLPKCIEEPLLHTVRLPPALVKKDYQRLYDFFYEASSGPI</sequence>
<dbReference type="AlphaFoldDB" id="A0A9D5GXL3"/>
<dbReference type="Proteomes" id="UP001058974">
    <property type="component" value="Chromosome 1"/>
</dbReference>
<gene>
    <name evidence="2" type="ORF">KIW84_013066</name>
</gene>
<evidence type="ECO:0000256" key="1">
    <source>
        <dbReference type="SAM" id="MobiDB-lite"/>
    </source>
</evidence>
<feature type="region of interest" description="Disordered" evidence="1">
    <location>
        <begin position="112"/>
        <end position="150"/>
    </location>
</feature>
<accession>A0A9D5GXL3</accession>
<dbReference type="Gramene" id="Psat01G0306600-T1">
    <property type="protein sequence ID" value="KAI5444649.1"/>
    <property type="gene ID" value="KIW84_013066"/>
</dbReference>
<feature type="region of interest" description="Disordered" evidence="1">
    <location>
        <begin position="1"/>
        <end position="70"/>
    </location>
</feature>
<feature type="compositionally biased region" description="Polar residues" evidence="1">
    <location>
        <begin position="1"/>
        <end position="23"/>
    </location>
</feature>
<dbReference type="GO" id="GO:0004497">
    <property type="term" value="F:monooxygenase activity"/>
    <property type="evidence" value="ECO:0007669"/>
    <property type="project" value="InterPro"/>
</dbReference>
<dbReference type="EMBL" id="JAMSHJ010000001">
    <property type="protein sequence ID" value="KAI5444649.1"/>
    <property type="molecule type" value="Genomic_DNA"/>
</dbReference>
<dbReference type="GO" id="GO:0016705">
    <property type="term" value="F:oxidoreductase activity, acting on paired donors, with incorporation or reduction of molecular oxygen"/>
    <property type="evidence" value="ECO:0007669"/>
    <property type="project" value="InterPro"/>
</dbReference>
<name>A0A9D5GXL3_PEA</name>
<proteinExistence type="predicted"/>
<dbReference type="Gene3D" id="1.10.630.10">
    <property type="entry name" value="Cytochrome P450"/>
    <property type="match status" value="1"/>
</dbReference>
<protein>
    <submittedName>
        <fullName evidence="2">Uncharacterized protein</fullName>
    </submittedName>
</protein>
<reference evidence="2 3" key="1">
    <citation type="journal article" date="2022" name="Nat. Genet.">
        <title>Improved pea reference genome and pan-genome highlight genomic features and evolutionary characteristics.</title>
        <authorList>
            <person name="Yang T."/>
            <person name="Liu R."/>
            <person name="Luo Y."/>
            <person name="Hu S."/>
            <person name="Wang D."/>
            <person name="Wang C."/>
            <person name="Pandey M.K."/>
            <person name="Ge S."/>
            <person name="Xu Q."/>
            <person name="Li N."/>
            <person name="Li G."/>
            <person name="Huang Y."/>
            <person name="Saxena R.K."/>
            <person name="Ji Y."/>
            <person name="Li M."/>
            <person name="Yan X."/>
            <person name="He Y."/>
            <person name="Liu Y."/>
            <person name="Wang X."/>
            <person name="Xiang C."/>
            <person name="Varshney R.K."/>
            <person name="Ding H."/>
            <person name="Gao S."/>
            <person name="Zong X."/>
        </authorList>
    </citation>
    <scope>NUCLEOTIDE SEQUENCE [LARGE SCALE GENOMIC DNA]</scope>
    <source>
        <strain evidence="2 3">cv. Zhongwan 6</strain>
    </source>
</reference>
<organism evidence="2 3">
    <name type="scientific">Pisum sativum</name>
    <name type="common">Garden pea</name>
    <name type="synonym">Lathyrus oleraceus</name>
    <dbReference type="NCBI Taxonomy" id="3888"/>
    <lineage>
        <taxon>Eukaryota</taxon>
        <taxon>Viridiplantae</taxon>
        <taxon>Streptophyta</taxon>
        <taxon>Embryophyta</taxon>
        <taxon>Tracheophyta</taxon>
        <taxon>Spermatophyta</taxon>
        <taxon>Magnoliopsida</taxon>
        <taxon>eudicotyledons</taxon>
        <taxon>Gunneridae</taxon>
        <taxon>Pentapetalae</taxon>
        <taxon>rosids</taxon>
        <taxon>fabids</taxon>
        <taxon>Fabales</taxon>
        <taxon>Fabaceae</taxon>
        <taxon>Papilionoideae</taxon>
        <taxon>50 kb inversion clade</taxon>
        <taxon>NPAAA clade</taxon>
        <taxon>Hologalegina</taxon>
        <taxon>IRL clade</taxon>
        <taxon>Fabeae</taxon>
        <taxon>Lathyrus</taxon>
    </lineage>
</organism>